<sequence>MEAVVETGYRKSVLSIIEKTVAGGVWEYLLFPFKMQDFINCWMPWNLHKWLTKNHVLNLDVDHVLSEYMAVRESGLNRFYVSSLAMKF</sequence>
<proteinExistence type="predicted"/>
<comment type="caution">
    <text evidence="1">The sequence shown here is derived from an EMBL/GenBank/DDBJ whole genome shotgun (WGS) entry which is preliminary data.</text>
</comment>
<dbReference type="EMBL" id="JAUJYO010000001">
    <property type="protein sequence ID" value="KAK1326130.1"/>
    <property type="molecule type" value="Genomic_DNA"/>
</dbReference>
<protein>
    <submittedName>
        <fullName evidence="1">Uncharacterized protein</fullName>
    </submittedName>
</protein>
<organism evidence="1 2">
    <name type="scientific">Acorus calamus</name>
    <name type="common">Sweet flag</name>
    <dbReference type="NCBI Taxonomy" id="4465"/>
    <lineage>
        <taxon>Eukaryota</taxon>
        <taxon>Viridiplantae</taxon>
        <taxon>Streptophyta</taxon>
        <taxon>Embryophyta</taxon>
        <taxon>Tracheophyta</taxon>
        <taxon>Spermatophyta</taxon>
        <taxon>Magnoliopsida</taxon>
        <taxon>Liliopsida</taxon>
        <taxon>Acoraceae</taxon>
        <taxon>Acorus</taxon>
    </lineage>
</organism>
<evidence type="ECO:0000313" key="2">
    <source>
        <dbReference type="Proteomes" id="UP001180020"/>
    </source>
</evidence>
<reference evidence="1" key="1">
    <citation type="journal article" date="2023" name="Nat. Commun.">
        <title>Diploid and tetraploid genomes of Acorus and the evolution of monocots.</title>
        <authorList>
            <person name="Ma L."/>
            <person name="Liu K.W."/>
            <person name="Li Z."/>
            <person name="Hsiao Y.Y."/>
            <person name="Qi Y."/>
            <person name="Fu T."/>
            <person name="Tang G.D."/>
            <person name="Zhang D."/>
            <person name="Sun W.H."/>
            <person name="Liu D.K."/>
            <person name="Li Y."/>
            <person name="Chen G.Z."/>
            <person name="Liu X.D."/>
            <person name="Liao X.Y."/>
            <person name="Jiang Y.T."/>
            <person name="Yu X."/>
            <person name="Hao Y."/>
            <person name="Huang J."/>
            <person name="Zhao X.W."/>
            <person name="Ke S."/>
            <person name="Chen Y.Y."/>
            <person name="Wu W.L."/>
            <person name="Hsu J.L."/>
            <person name="Lin Y.F."/>
            <person name="Huang M.D."/>
            <person name="Li C.Y."/>
            <person name="Huang L."/>
            <person name="Wang Z.W."/>
            <person name="Zhao X."/>
            <person name="Zhong W.Y."/>
            <person name="Peng D.H."/>
            <person name="Ahmad S."/>
            <person name="Lan S."/>
            <person name="Zhang J.S."/>
            <person name="Tsai W.C."/>
            <person name="Van de Peer Y."/>
            <person name="Liu Z.J."/>
        </authorList>
    </citation>
    <scope>NUCLEOTIDE SEQUENCE</scope>
    <source>
        <strain evidence="1">CP</strain>
    </source>
</reference>
<dbReference type="AlphaFoldDB" id="A0AAV9FMN3"/>
<evidence type="ECO:0000313" key="1">
    <source>
        <dbReference type="EMBL" id="KAK1326130.1"/>
    </source>
</evidence>
<accession>A0AAV9FMN3</accession>
<keyword evidence="2" id="KW-1185">Reference proteome</keyword>
<reference evidence="1" key="2">
    <citation type="submission" date="2023-06" db="EMBL/GenBank/DDBJ databases">
        <authorList>
            <person name="Ma L."/>
            <person name="Liu K.-W."/>
            <person name="Li Z."/>
            <person name="Hsiao Y.-Y."/>
            <person name="Qi Y."/>
            <person name="Fu T."/>
            <person name="Tang G."/>
            <person name="Zhang D."/>
            <person name="Sun W.-H."/>
            <person name="Liu D.-K."/>
            <person name="Li Y."/>
            <person name="Chen G.-Z."/>
            <person name="Liu X.-D."/>
            <person name="Liao X.-Y."/>
            <person name="Jiang Y.-T."/>
            <person name="Yu X."/>
            <person name="Hao Y."/>
            <person name="Huang J."/>
            <person name="Zhao X.-W."/>
            <person name="Ke S."/>
            <person name="Chen Y.-Y."/>
            <person name="Wu W.-L."/>
            <person name="Hsu J.-L."/>
            <person name="Lin Y.-F."/>
            <person name="Huang M.-D."/>
            <person name="Li C.-Y."/>
            <person name="Huang L."/>
            <person name="Wang Z.-W."/>
            <person name="Zhao X."/>
            <person name="Zhong W.-Y."/>
            <person name="Peng D.-H."/>
            <person name="Ahmad S."/>
            <person name="Lan S."/>
            <person name="Zhang J.-S."/>
            <person name="Tsai W.-C."/>
            <person name="Van De Peer Y."/>
            <person name="Liu Z.-J."/>
        </authorList>
    </citation>
    <scope>NUCLEOTIDE SEQUENCE</scope>
    <source>
        <strain evidence="1">CP</strain>
        <tissue evidence="1">Leaves</tissue>
    </source>
</reference>
<gene>
    <name evidence="1" type="ORF">QJS10_CPA01g00177</name>
</gene>
<name>A0AAV9FMN3_ACOCL</name>
<dbReference type="Proteomes" id="UP001180020">
    <property type="component" value="Unassembled WGS sequence"/>
</dbReference>